<proteinExistence type="predicted"/>
<dbReference type="EMBL" id="BTSY01000001">
    <property type="protein sequence ID" value="GMT08788.1"/>
    <property type="molecule type" value="Genomic_DNA"/>
</dbReference>
<keyword evidence="3" id="KW-1185">Reference proteome</keyword>
<evidence type="ECO:0000313" key="2">
    <source>
        <dbReference type="EMBL" id="GMT08788.1"/>
    </source>
</evidence>
<comment type="caution">
    <text evidence="2">The sequence shown here is derived from an EMBL/GenBank/DDBJ whole genome shotgun (WGS) entry which is preliminary data.</text>
</comment>
<organism evidence="2 3">
    <name type="scientific">Pristionchus fissidentatus</name>
    <dbReference type="NCBI Taxonomy" id="1538716"/>
    <lineage>
        <taxon>Eukaryota</taxon>
        <taxon>Metazoa</taxon>
        <taxon>Ecdysozoa</taxon>
        <taxon>Nematoda</taxon>
        <taxon>Chromadorea</taxon>
        <taxon>Rhabditida</taxon>
        <taxon>Rhabditina</taxon>
        <taxon>Diplogasteromorpha</taxon>
        <taxon>Diplogasteroidea</taxon>
        <taxon>Neodiplogasteridae</taxon>
        <taxon>Pristionchus</taxon>
    </lineage>
</organism>
<dbReference type="InterPro" id="IPR043138">
    <property type="entry name" value="GGT_lsub"/>
</dbReference>
<dbReference type="SUPFAM" id="SSF56235">
    <property type="entry name" value="N-terminal nucleophile aminohydrolases (Ntn hydrolases)"/>
    <property type="match status" value="1"/>
</dbReference>
<keyword evidence="1" id="KW-0472">Membrane</keyword>
<dbReference type="GO" id="GO:0036374">
    <property type="term" value="F:glutathione hydrolase activity"/>
    <property type="evidence" value="ECO:0007669"/>
    <property type="project" value="InterPro"/>
</dbReference>
<sequence length="362" mass="40415">STDMPYIVMIIQSVIIFITLAAFILYVFSSRTPPSIDPTSSPSFTVNINRDQAPPVAPSPNEGQETVQINIFYKPNHHSHTMLGKFKKAAVVSDHGICSEIGRSILTKGGNAVDSAIATLFCVGVTNPQSSGIGGGHFMQIYGENGKMSVTLQQKKTYRQTDRHTQSFPISGGIPFTGWKSIGVPGEIKGLWKAFTRFGSHRTQWRELVEPTIRLCKEGIPVSEYLAQVLRDEREKVSRDKNMRVMFTNPATNQFYKEGEIMHRPNLAKTLQRLADAMDPTFLFYDGDMAETIPTVKDGVTSSISPSLIQCGPRPTSSWIVTQLIVKVMGELYPEPRSKDDLDSVLFYHRLIETEKFAYAMR</sequence>
<dbReference type="InterPro" id="IPR029055">
    <property type="entry name" value="Ntn_hydrolases_N"/>
</dbReference>
<feature type="transmembrane region" description="Helical" evidence="1">
    <location>
        <begin position="6"/>
        <end position="28"/>
    </location>
</feature>
<evidence type="ECO:0000313" key="3">
    <source>
        <dbReference type="Proteomes" id="UP001432322"/>
    </source>
</evidence>
<feature type="non-terminal residue" evidence="2">
    <location>
        <position position="362"/>
    </location>
</feature>
<dbReference type="InterPro" id="IPR000101">
    <property type="entry name" value="GGT_peptidase"/>
</dbReference>
<dbReference type="Proteomes" id="UP001432322">
    <property type="component" value="Unassembled WGS sequence"/>
</dbReference>
<dbReference type="AlphaFoldDB" id="A0AAV5URD1"/>
<accession>A0AAV5URD1</accession>
<keyword evidence="1" id="KW-0812">Transmembrane</keyword>
<dbReference type="Gene3D" id="1.10.246.130">
    <property type="match status" value="1"/>
</dbReference>
<dbReference type="PANTHER" id="PTHR11686">
    <property type="entry name" value="GAMMA GLUTAMYL TRANSPEPTIDASE"/>
    <property type="match status" value="1"/>
</dbReference>
<dbReference type="GO" id="GO:0005886">
    <property type="term" value="C:plasma membrane"/>
    <property type="evidence" value="ECO:0007669"/>
    <property type="project" value="TreeGrafter"/>
</dbReference>
<name>A0AAV5URD1_9BILA</name>
<reference evidence="2" key="1">
    <citation type="submission" date="2023-10" db="EMBL/GenBank/DDBJ databases">
        <title>Genome assembly of Pristionchus species.</title>
        <authorList>
            <person name="Yoshida K."/>
            <person name="Sommer R.J."/>
        </authorList>
    </citation>
    <scope>NUCLEOTIDE SEQUENCE</scope>
    <source>
        <strain evidence="2">RS5133</strain>
    </source>
</reference>
<dbReference type="Pfam" id="PF01019">
    <property type="entry name" value="G_glu_transpept"/>
    <property type="match status" value="1"/>
</dbReference>
<dbReference type="PRINTS" id="PR01210">
    <property type="entry name" value="GGTRANSPTASE"/>
</dbReference>
<evidence type="ECO:0000256" key="1">
    <source>
        <dbReference type="SAM" id="Phobius"/>
    </source>
</evidence>
<protein>
    <recommendedName>
        <fullName evidence="4">Gamma-glutamyltransferase</fullName>
    </recommendedName>
</protein>
<dbReference type="GO" id="GO:0006751">
    <property type="term" value="P:glutathione catabolic process"/>
    <property type="evidence" value="ECO:0007669"/>
    <property type="project" value="InterPro"/>
</dbReference>
<feature type="non-terminal residue" evidence="2">
    <location>
        <position position="1"/>
    </location>
</feature>
<evidence type="ECO:0008006" key="4">
    <source>
        <dbReference type="Google" id="ProtNLM"/>
    </source>
</evidence>
<dbReference type="PANTHER" id="PTHR11686:SF9">
    <property type="entry name" value="RE13973P"/>
    <property type="match status" value="1"/>
</dbReference>
<keyword evidence="1" id="KW-1133">Transmembrane helix</keyword>
<gene>
    <name evidence="2" type="ORF">PFISCL1PPCAC_85</name>
</gene>